<dbReference type="CDD" id="cd17325">
    <property type="entry name" value="MFS_MdtG_SLC18_like"/>
    <property type="match status" value="1"/>
</dbReference>
<comment type="similarity">
    <text evidence="2">Belongs to the major facilitator superfamily. Vesicular transporter family.</text>
</comment>
<evidence type="ECO:0000256" key="1">
    <source>
        <dbReference type="ARBA" id="ARBA00004141"/>
    </source>
</evidence>
<reference evidence="10" key="2">
    <citation type="journal article" date="2023" name="IMA Fungus">
        <title>Comparative genomic study of the Penicillium genus elucidates a diverse pangenome and 15 lateral gene transfer events.</title>
        <authorList>
            <person name="Petersen C."/>
            <person name="Sorensen T."/>
            <person name="Nielsen M.R."/>
            <person name="Sondergaard T.E."/>
            <person name="Sorensen J.L."/>
            <person name="Fitzpatrick D.A."/>
            <person name="Frisvad J.C."/>
            <person name="Nielsen K.L."/>
        </authorList>
    </citation>
    <scope>NUCLEOTIDE SEQUENCE</scope>
    <source>
        <strain evidence="10">IBT 29495</strain>
    </source>
</reference>
<dbReference type="GO" id="GO:0016020">
    <property type="term" value="C:membrane"/>
    <property type="evidence" value="ECO:0007669"/>
    <property type="project" value="UniProtKB-SubCell"/>
</dbReference>
<dbReference type="InterPro" id="IPR036259">
    <property type="entry name" value="MFS_trans_sf"/>
</dbReference>
<feature type="transmembrane region" description="Helical" evidence="8">
    <location>
        <begin position="306"/>
        <end position="325"/>
    </location>
</feature>
<feature type="transmembrane region" description="Helical" evidence="8">
    <location>
        <begin position="92"/>
        <end position="111"/>
    </location>
</feature>
<dbReference type="GO" id="GO:0022857">
    <property type="term" value="F:transmembrane transporter activity"/>
    <property type="evidence" value="ECO:0007669"/>
    <property type="project" value="InterPro"/>
</dbReference>
<organism evidence="10 11">
    <name type="scientific">Penicillium fimorum</name>
    <dbReference type="NCBI Taxonomy" id="1882269"/>
    <lineage>
        <taxon>Eukaryota</taxon>
        <taxon>Fungi</taxon>
        <taxon>Dikarya</taxon>
        <taxon>Ascomycota</taxon>
        <taxon>Pezizomycotina</taxon>
        <taxon>Eurotiomycetes</taxon>
        <taxon>Eurotiomycetidae</taxon>
        <taxon>Eurotiales</taxon>
        <taxon>Aspergillaceae</taxon>
        <taxon>Penicillium</taxon>
    </lineage>
</organism>
<keyword evidence="5 8" id="KW-1133">Transmembrane helix</keyword>
<dbReference type="InterPro" id="IPR001958">
    <property type="entry name" value="Tet-R_TetA/multi-R_MdtG-like"/>
</dbReference>
<evidence type="ECO:0000256" key="7">
    <source>
        <dbReference type="SAM" id="MobiDB-lite"/>
    </source>
</evidence>
<proteinExistence type="inferred from homology"/>
<dbReference type="OrthoDB" id="5086884at2759"/>
<dbReference type="PANTHER" id="PTHR23506">
    <property type="entry name" value="GH10249P"/>
    <property type="match status" value="1"/>
</dbReference>
<dbReference type="AlphaFoldDB" id="A0A9W9XQE3"/>
<feature type="transmembrane region" description="Helical" evidence="8">
    <location>
        <begin position="62"/>
        <end position="80"/>
    </location>
</feature>
<dbReference type="SUPFAM" id="SSF103473">
    <property type="entry name" value="MFS general substrate transporter"/>
    <property type="match status" value="1"/>
</dbReference>
<dbReference type="Gene3D" id="1.20.1250.20">
    <property type="entry name" value="MFS general substrate transporter like domains"/>
    <property type="match status" value="1"/>
</dbReference>
<dbReference type="Pfam" id="PF07690">
    <property type="entry name" value="MFS_1"/>
    <property type="match status" value="1"/>
</dbReference>
<evidence type="ECO:0000313" key="11">
    <source>
        <dbReference type="Proteomes" id="UP001149954"/>
    </source>
</evidence>
<comment type="subcellular location">
    <subcellularLocation>
        <location evidence="1">Membrane</location>
        <topology evidence="1">Multi-pass membrane protein</topology>
    </subcellularLocation>
</comment>
<gene>
    <name evidence="10" type="ORF">N7463_009243</name>
</gene>
<feature type="transmembrane region" description="Helical" evidence="8">
    <location>
        <begin position="117"/>
        <end position="138"/>
    </location>
</feature>
<evidence type="ECO:0000256" key="4">
    <source>
        <dbReference type="ARBA" id="ARBA00022692"/>
    </source>
</evidence>
<keyword evidence="3" id="KW-0813">Transport</keyword>
<comment type="caution">
    <text evidence="10">The sequence shown here is derived from an EMBL/GenBank/DDBJ whole genome shotgun (WGS) entry which is preliminary data.</text>
</comment>
<dbReference type="InterPro" id="IPR011701">
    <property type="entry name" value="MFS"/>
</dbReference>
<dbReference type="InterPro" id="IPR050930">
    <property type="entry name" value="MFS_Vesicular_Transporter"/>
</dbReference>
<feature type="domain" description="Major facilitator superfamily (MFS) profile" evidence="9">
    <location>
        <begin position="20"/>
        <end position="485"/>
    </location>
</feature>
<name>A0A9W9XQE3_9EURO</name>
<feature type="compositionally biased region" description="Basic and acidic residues" evidence="7">
    <location>
        <begin position="232"/>
        <end position="247"/>
    </location>
</feature>
<feature type="transmembrane region" description="Helical" evidence="8">
    <location>
        <begin position="150"/>
        <end position="169"/>
    </location>
</feature>
<dbReference type="Proteomes" id="UP001149954">
    <property type="component" value="Unassembled WGS sequence"/>
</dbReference>
<protein>
    <submittedName>
        <fullName evidence="10">MFS transporter</fullName>
    </submittedName>
</protein>
<feature type="transmembrane region" description="Helical" evidence="8">
    <location>
        <begin position="175"/>
        <end position="195"/>
    </location>
</feature>
<dbReference type="InterPro" id="IPR020846">
    <property type="entry name" value="MFS_dom"/>
</dbReference>
<reference evidence="10" key="1">
    <citation type="submission" date="2022-12" db="EMBL/GenBank/DDBJ databases">
        <authorList>
            <person name="Petersen C."/>
        </authorList>
    </citation>
    <scope>NUCLEOTIDE SEQUENCE</scope>
    <source>
        <strain evidence="10">IBT 29495</strain>
    </source>
</reference>
<keyword evidence="4 8" id="KW-0812">Transmembrane</keyword>
<evidence type="ECO:0000256" key="6">
    <source>
        <dbReference type="ARBA" id="ARBA00023136"/>
    </source>
</evidence>
<dbReference type="EMBL" id="JAPWDS010000005">
    <property type="protein sequence ID" value="KAJ5497256.1"/>
    <property type="molecule type" value="Genomic_DNA"/>
</dbReference>
<dbReference type="PANTHER" id="PTHR23506:SF35">
    <property type="entry name" value="MAJOR FACILITATOR SUPERFAMILY (MFS) PROFILE DOMAIN-CONTAINING PROTEIN-RELATED"/>
    <property type="match status" value="1"/>
</dbReference>
<evidence type="ECO:0000313" key="10">
    <source>
        <dbReference type="EMBL" id="KAJ5497256.1"/>
    </source>
</evidence>
<feature type="transmembrane region" description="Helical" evidence="8">
    <location>
        <begin position="18"/>
        <end position="42"/>
    </location>
</feature>
<evidence type="ECO:0000256" key="3">
    <source>
        <dbReference type="ARBA" id="ARBA00022448"/>
    </source>
</evidence>
<evidence type="ECO:0000256" key="8">
    <source>
        <dbReference type="SAM" id="Phobius"/>
    </source>
</evidence>
<keyword evidence="11" id="KW-1185">Reference proteome</keyword>
<dbReference type="PRINTS" id="PR01035">
    <property type="entry name" value="TCRTETA"/>
</dbReference>
<keyword evidence="6 8" id="KW-0472">Membrane</keyword>
<accession>A0A9W9XQE3</accession>
<evidence type="ECO:0000259" key="9">
    <source>
        <dbReference type="PROSITE" id="PS50850"/>
    </source>
</evidence>
<evidence type="ECO:0000256" key="2">
    <source>
        <dbReference type="ARBA" id="ARBA00006829"/>
    </source>
</evidence>
<feature type="transmembrane region" description="Helical" evidence="8">
    <location>
        <begin position="370"/>
        <end position="391"/>
    </location>
</feature>
<evidence type="ECO:0000256" key="5">
    <source>
        <dbReference type="ARBA" id="ARBA00022989"/>
    </source>
</evidence>
<dbReference type="PROSITE" id="PS50850">
    <property type="entry name" value="MFS"/>
    <property type="match status" value="1"/>
</dbReference>
<feature type="region of interest" description="Disordered" evidence="7">
    <location>
        <begin position="211"/>
        <end position="254"/>
    </location>
</feature>
<sequence length="485" mass="52546">MHYGSQKPLGYRWRASNFFIISCVTIALFSENFLYSFIIPILQLMLEDRLQLDPTKTQTTTSALLSTHALVCFISGPFIGNLADKIPSRKRPLLVSLGGEIVGTIIIAAAPSLPVLFFGRVVQGIFGNAVWIVGYATISDIVGSENRSRVMSTISAFFMSGLMVGPMVSGTLIGLIGYWPTWLTAIAFLVIDMLMRLIMIESPMKGVEDAENSVPEAVSSDETSALIPPSAGDDREQGYHTKQDEPLPSRSSESSAQNFYRVILSNPRALAAMACHANNGLTLVAIDTTLPLHVTRAFGWDTSRVSLMFLLLQLPTFFLSPLTGWMKDRLGMKIPSGVGLLATALLLWLLGTPGPDGLSFIGSGERGQTVYMASMLGLGFARTLFIGCGILEMTGVVTELQETQPAIFGPSGGFSRAYSLTNMSWSFSMCIGPVLTGALKQTVGYYYMNVSLGKSAPIHNSRGIIRPSNDWVTLPQHSSVLDVVF</sequence>